<dbReference type="EMBL" id="MSIE01000074">
    <property type="protein sequence ID" value="OLF10747.1"/>
    <property type="molecule type" value="Genomic_DNA"/>
</dbReference>
<protein>
    <submittedName>
        <fullName evidence="7">IclR family transcriptional regulator</fullName>
    </submittedName>
</protein>
<dbReference type="PROSITE" id="PS51077">
    <property type="entry name" value="HTH_ICLR"/>
    <property type="match status" value="1"/>
</dbReference>
<evidence type="ECO:0000256" key="2">
    <source>
        <dbReference type="ARBA" id="ARBA00023125"/>
    </source>
</evidence>
<keyword evidence="1" id="KW-0805">Transcription regulation</keyword>
<keyword evidence="2" id="KW-0238">DNA-binding</keyword>
<reference evidence="7 8" key="1">
    <citation type="submission" date="2016-12" db="EMBL/GenBank/DDBJ databases">
        <title>The draft genome sequence of Actinophytocola sp. 11-183.</title>
        <authorList>
            <person name="Wang W."/>
            <person name="Yuan L."/>
        </authorList>
    </citation>
    <scope>NUCLEOTIDE SEQUENCE [LARGE SCALE GENOMIC DNA]</scope>
    <source>
        <strain evidence="7 8">11-183</strain>
    </source>
</reference>
<evidence type="ECO:0000259" key="6">
    <source>
        <dbReference type="PROSITE" id="PS51078"/>
    </source>
</evidence>
<feature type="compositionally biased region" description="Pro residues" evidence="4">
    <location>
        <begin position="1"/>
        <end position="18"/>
    </location>
</feature>
<dbReference type="PANTHER" id="PTHR30136:SF24">
    <property type="entry name" value="HTH-TYPE TRANSCRIPTIONAL REPRESSOR ALLR"/>
    <property type="match status" value="1"/>
</dbReference>
<keyword evidence="8" id="KW-1185">Reference proteome</keyword>
<dbReference type="OrthoDB" id="156285at2"/>
<evidence type="ECO:0000313" key="8">
    <source>
        <dbReference type="Proteomes" id="UP000185596"/>
    </source>
</evidence>
<dbReference type="STRING" id="1912961.BU204_31435"/>
<dbReference type="SMART" id="SM00346">
    <property type="entry name" value="HTH_ICLR"/>
    <property type="match status" value="1"/>
</dbReference>
<dbReference type="GO" id="GO:0045892">
    <property type="term" value="P:negative regulation of DNA-templated transcription"/>
    <property type="evidence" value="ECO:0007669"/>
    <property type="project" value="TreeGrafter"/>
</dbReference>
<dbReference type="SUPFAM" id="SSF55781">
    <property type="entry name" value="GAF domain-like"/>
    <property type="match status" value="1"/>
</dbReference>
<comment type="caution">
    <text evidence="7">The sequence shown here is derived from an EMBL/GenBank/DDBJ whole genome shotgun (WGS) entry which is preliminary data.</text>
</comment>
<evidence type="ECO:0000256" key="3">
    <source>
        <dbReference type="ARBA" id="ARBA00023163"/>
    </source>
</evidence>
<feature type="region of interest" description="Disordered" evidence="4">
    <location>
        <begin position="1"/>
        <end position="23"/>
    </location>
</feature>
<dbReference type="Gene3D" id="1.10.10.10">
    <property type="entry name" value="Winged helix-like DNA-binding domain superfamily/Winged helix DNA-binding domain"/>
    <property type="match status" value="1"/>
</dbReference>
<evidence type="ECO:0000256" key="4">
    <source>
        <dbReference type="SAM" id="MobiDB-lite"/>
    </source>
</evidence>
<feature type="domain" description="HTH iclR-type" evidence="5">
    <location>
        <begin position="24"/>
        <end position="87"/>
    </location>
</feature>
<dbReference type="PROSITE" id="PS51078">
    <property type="entry name" value="ICLR_ED"/>
    <property type="match status" value="1"/>
</dbReference>
<accession>A0A1Q8C8R8</accession>
<evidence type="ECO:0000259" key="5">
    <source>
        <dbReference type="PROSITE" id="PS51077"/>
    </source>
</evidence>
<feature type="domain" description="IclR-ED" evidence="6">
    <location>
        <begin position="86"/>
        <end position="227"/>
    </location>
</feature>
<dbReference type="Pfam" id="PF09339">
    <property type="entry name" value="HTH_IclR"/>
    <property type="match status" value="1"/>
</dbReference>
<dbReference type="InterPro" id="IPR036390">
    <property type="entry name" value="WH_DNA-bd_sf"/>
</dbReference>
<dbReference type="InterPro" id="IPR005471">
    <property type="entry name" value="Tscrpt_reg_IclR_N"/>
</dbReference>
<dbReference type="Gene3D" id="3.30.450.40">
    <property type="match status" value="1"/>
</dbReference>
<dbReference type="AlphaFoldDB" id="A0A1Q8C8R8"/>
<dbReference type="PANTHER" id="PTHR30136">
    <property type="entry name" value="HELIX-TURN-HELIX TRANSCRIPTIONAL REGULATOR, ICLR FAMILY"/>
    <property type="match status" value="1"/>
</dbReference>
<sequence length="227" mass="23524">MSRPTRPLPVTPTRPPAPAGRESSLTLDRGLALLQAVADAESEAPTISELATSIGASRAAVYRLLVPLAERGLVRRDGSKVRLGLGLLRLAAKVTPQLRLAALPALRELAEASGATAHLTVADGDEAQAIAVIEPSWTTYHVAYRVGTRHSLRRGAAGKAIGLRDEDPGWIATTGELQQGASGIAAPVRGVPGLRASVGVVSFHELDGEVIGPQVRAAAVAVAEALR</sequence>
<dbReference type="InterPro" id="IPR036388">
    <property type="entry name" value="WH-like_DNA-bd_sf"/>
</dbReference>
<dbReference type="InterPro" id="IPR029016">
    <property type="entry name" value="GAF-like_dom_sf"/>
</dbReference>
<evidence type="ECO:0000313" key="7">
    <source>
        <dbReference type="EMBL" id="OLF10747.1"/>
    </source>
</evidence>
<evidence type="ECO:0000256" key="1">
    <source>
        <dbReference type="ARBA" id="ARBA00023015"/>
    </source>
</evidence>
<dbReference type="RefSeq" id="WP_075129424.1">
    <property type="nucleotide sequence ID" value="NZ_MSIE01000074.1"/>
</dbReference>
<keyword evidence="3" id="KW-0804">Transcription</keyword>
<dbReference type="Proteomes" id="UP000185596">
    <property type="component" value="Unassembled WGS sequence"/>
</dbReference>
<name>A0A1Q8C8R8_9PSEU</name>
<dbReference type="GO" id="GO:0003700">
    <property type="term" value="F:DNA-binding transcription factor activity"/>
    <property type="evidence" value="ECO:0007669"/>
    <property type="project" value="TreeGrafter"/>
</dbReference>
<dbReference type="Pfam" id="PF01614">
    <property type="entry name" value="IclR_C"/>
    <property type="match status" value="1"/>
</dbReference>
<dbReference type="InterPro" id="IPR050707">
    <property type="entry name" value="HTH_MetabolicPath_Reg"/>
</dbReference>
<dbReference type="GO" id="GO:0003677">
    <property type="term" value="F:DNA binding"/>
    <property type="evidence" value="ECO:0007669"/>
    <property type="project" value="UniProtKB-KW"/>
</dbReference>
<dbReference type="SUPFAM" id="SSF46785">
    <property type="entry name" value="Winged helix' DNA-binding domain"/>
    <property type="match status" value="1"/>
</dbReference>
<proteinExistence type="predicted"/>
<gene>
    <name evidence="7" type="ORF">BU204_31435</name>
</gene>
<dbReference type="InterPro" id="IPR014757">
    <property type="entry name" value="Tscrpt_reg_IclR_C"/>
</dbReference>
<organism evidence="7 8">
    <name type="scientific">Actinophytocola xanthii</name>
    <dbReference type="NCBI Taxonomy" id="1912961"/>
    <lineage>
        <taxon>Bacteria</taxon>
        <taxon>Bacillati</taxon>
        <taxon>Actinomycetota</taxon>
        <taxon>Actinomycetes</taxon>
        <taxon>Pseudonocardiales</taxon>
        <taxon>Pseudonocardiaceae</taxon>
    </lineage>
</organism>